<gene>
    <name evidence="2" type="ORF">FHS09_002058</name>
</gene>
<feature type="transmembrane region" description="Helical" evidence="1">
    <location>
        <begin position="21"/>
        <end position="43"/>
    </location>
</feature>
<sequence>MESWLIALESSGIATTLRNSVWLYPLVNTGHVLGVALLVGGIVPLDLRLLGLWRNLPLAPLWQVLRTTSATGLVIAVVCGTLLFSTRATEYAVSPWFQAKMLVVLLAITNALWLAWHTRVSGPWKADVARLPAAISVVAWGAALCLGRLLGYF</sequence>
<keyword evidence="3" id="KW-1185">Reference proteome</keyword>
<name>A0A7W4ZAF5_9GAMM</name>
<keyword evidence="1" id="KW-0472">Membrane</keyword>
<feature type="transmembrane region" description="Helical" evidence="1">
    <location>
        <begin position="128"/>
        <end position="150"/>
    </location>
</feature>
<dbReference type="AlphaFoldDB" id="A0A7W4ZAF5"/>
<dbReference type="Proteomes" id="UP000535937">
    <property type="component" value="Unassembled WGS sequence"/>
</dbReference>
<organism evidence="2 3">
    <name type="scientific">Microbulbifer rhizosphaerae</name>
    <dbReference type="NCBI Taxonomy" id="1562603"/>
    <lineage>
        <taxon>Bacteria</taxon>
        <taxon>Pseudomonadati</taxon>
        <taxon>Pseudomonadota</taxon>
        <taxon>Gammaproteobacteria</taxon>
        <taxon>Cellvibrionales</taxon>
        <taxon>Microbulbiferaceae</taxon>
        <taxon>Microbulbifer</taxon>
    </lineage>
</organism>
<keyword evidence="1" id="KW-0812">Transmembrane</keyword>
<feature type="transmembrane region" description="Helical" evidence="1">
    <location>
        <begin position="63"/>
        <end position="84"/>
    </location>
</feature>
<evidence type="ECO:0008006" key="4">
    <source>
        <dbReference type="Google" id="ProtNLM"/>
    </source>
</evidence>
<evidence type="ECO:0000313" key="2">
    <source>
        <dbReference type="EMBL" id="MBB3061225.1"/>
    </source>
</evidence>
<accession>A0A7W4ZAF5</accession>
<keyword evidence="1" id="KW-1133">Transmembrane helix</keyword>
<evidence type="ECO:0000313" key="3">
    <source>
        <dbReference type="Proteomes" id="UP000535937"/>
    </source>
</evidence>
<feature type="transmembrane region" description="Helical" evidence="1">
    <location>
        <begin position="96"/>
        <end position="116"/>
    </location>
</feature>
<protein>
    <recommendedName>
        <fullName evidence="4">DUF2214 domain-containing protein</fullName>
    </recommendedName>
</protein>
<dbReference type="EMBL" id="JACHWZ010000008">
    <property type="protein sequence ID" value="MBB3061225.1"/>
    <property type="molecule type" value="Genomic_DNA"/>
</dbReference>
<comment type="caution">
    <text evidence="2">The sequence shown here is derived from an EMBL/GenBank/DDBJ whole genome shotgun (WGS) entry which is preliminary data.</text>
</comment>
<dbReference type="RefSeq" id="WP_221191925.1">
    <property type="nucleotide sequence ID" value="NZ_JACHWZ010000008.1"/>
</dbReference>
<reference evidence="2 3" key="1">
    <citation type="submission" date="2020-08" db="EMBL/GenBank/DDBJ databases">
        <title>Genomic Encyclopedia of Type Strains, Phase III (KMG-III): the genomes of soil and plant-associated and newly described type strains.</title>
        <authorList>
            <person name="Whitman W."/>
        </authorList>
    </citation>
    <scope>NUCLEOTIDE SEQUENCE [LARGE SCALE GENOMIC DNA]</scope>
    <source>
        <strain evidence="2 3">CECT 8799</strain>
    </source>
</reference>
<proteinExistence type="predicted"/>
<evidence type="ECO:0000256" key="1">
    <source>
        <dbReference type="SAM" id="Phobius"/>
    </source>
</evidence>